<evidence type="ECO:0000313" key="2">
    <source>
        <dbReference type="Proteomes" id="UP001500755"/>
    </source>
</evidence>
<organism evidence="1 2">
    <name type="scientific">Brevibacterium samyangense</name>
    <dbReference type="NCBI Taxonomy" id="366888"/>
    <lineage>
        <taxon>Bacteria</taxon>
        <taxon>Bacillati</taxon>
        <taxon>Actinomycetota</taxon>
        <taxon>Actinomycetes</taxon>
        <taxon>Micrococcales</taxon>
        <taxon>Brevibacteriaceae</taxon>
        <taxon>Brevibacterium</taxon>
    </lineage>
</organism>
<dbReference type="RefSeq" id="WP_344309798.1">
    <property type="nucleotide sequence ID" value="NZ_BAAANO010000020.1"/>
</dbReference>
<dbReference type="PANTHER" id="PTHR34861">
    <property type="match status" value="1"/>
</dbReference>
<comment type="caution">
    <text evidence="1">The sequence shown here is derived from an EMBL/GenBank/DDBJ whole genome shotgun (WGS) entry which is preliminary data.</text>
</comment>
<evidence type="ECO:0008006" key="3">
    <source>
        <dbReference type="Google" id="ProtNLM"/>
    </source>
</evidence>
<dbReference type="InterPro" id="IPR007325">
    <property type="entry name" value="KFase/CYL"/>
</dbReference>
<evidence type="ECO:0000313" key="1">
    <source>
        <dbReference type="EMBL" id="GAA2010928.1"/>
    </source>
</evidence>
<keyword evidence="2" id="KW-1185">Reference proteome</keyword>
<dbReference type="InterPro" id="IPR037175">
    <property type="entry name" value="KFase_sf"/>
</dbReference>
<gene>
    <name evidence="1" type="ORF">GCM10009755_22770</name>
</gene>
<dbReference type="EMBL" id="BAAANO010000020">
    <property type="protein sequence ID" value="GAA2010928.1"/>
    <property type="molecule type" value="Genomic_DNA"/>
</dbReference>
<dbReference type="SUPFAM" id="SSF102198">
    <property type="entry name" value="Putative cyclase"/>
    <property type="match status" value="1"/>
</dbReference>
<proteinExistence type="predicted"/>
<protein>
    <recommendedName>
        <fullName evidence="3">Cyclase</fullName>
    </recommendedName>
</protein>
<reference evidence="1 2" key="1">
    <citation type="journal article" date="2019" name="Int. J. Syst. Evol. Microbiol.">
        <title>The Global Catalogue of Microorganisms (GCM) 10K type strain sequencing project: providing services to taxonomists for standard genome sequencing and annotation.</title>
        <authorList>
            <consortium name="The Broad Institute Genomics Platform"/>
            <consortium name="The Broad Institute Genome Sequencing Center for Infectious Disease"/>
            <person name="Wu L."/>
            <person name="Ma J."/>
        </authorList>
    </citation>
    <scope>NUCLEOTIDE SEQUENCE [LARGE SCALE GENOMIC DNA]</scope>
    <source>
        <strain evidence="1 2">JCM 14546</strain>
    </source>
</reference>
<dbReference type="Proteomes" id="UP001500755">
    <property type="component" value="Unassembled WGS sequence"/>
</dbReference>
<sequence length="173" mass="19070">MAEHGAVGRAVLLDFARFLGVESVDHGHSFDLEDVLACAEAQGTAIRPHDILVFRTNYLQRFYDEGAEFWTRYDEPGLRYSPALVDWFHRMEIPNLVSDTIGNEPTIHPEHGTALVLHSALMRNLGVAFTEIALLEDLAAHLAETGRSSFFYVAAPLKIPEASGAPVDPIAIT</sequence>
<dbReference type="Pfam" id="PF04199">
    <property type="entry name" value="Cyclase"/>
    <property type="match status" value="1"/>
</dbReference>
<dbReference type="Gene3D" id="3.50.30.50">
    <property type="entry name" value="Putative cyclase"/>
    <property type="match status" value="1"/>
</dbReference>
<name>A0ABN2TIM3_9MICO</name>
<dbReference type="PANTHER" id="PTHR34861:SF10">
    <property type="entry name" value="CYCLASE"/>
    <property type="match status" value="1"/>
</dbReference>
<accession>A0ABN2TIM3</accession>